<dbReference type="GO" id="GO:0005634">
    <property type="term" value="C:nucleus"/>
    <property type="evidence" value="ECO:0007669"/>
    <property type="project" value="UniProtKB-SubCell"/>
</dbReference>
<comment type="subcellular location">
    <subcellularLocation>
        <location evidence="1">Nucleus</location>
    </subcellularLocation>
</comment>
<proteinExistence type="predicted"/>
<keyword evidence="3" id="KW-0238">DNA-binding</keyword>
<comment type="caution">
    <text evidence="7">The sequence shown here is derived from an EMBL/GenBank/DDBJ whole genome shotgun (WGS) entry which is preliminary data.</text>
</comment>
<sequence length="283" mass="31826">MLSVVPSKNMNMGKRTLAMVPYDPTVAPSQPVKRARPSSPADAGAMVPYDAGKLPADATEPIDAVPLKAVAPRRKRPRLPLVRPLPNPEEPAFLREHILPRLGLWKQLQVHFIHTKRVTDTDLEAHQNRFRIPTEGAVQRLRPIMTTEELDAANLLHDPAAVASLESETEEEEEEGEQLAAEQGQRKRKRKRKKRKGKVHGGLPVRLVDLAAGVSDSLLLTRWTSSHGTIVKGGGYMNYVRRCSFKEHDVVDIWAFKQREFRLMGTPVFHESPLYILILKRDG</sequence>
<dbReference type="PANTHER" id="PTHR34397:SF17">
    <property type="entry name" value="OS08G0290200 PROTEIN"/>
    <property type="match status" value="1"/>
</dbReference>
<name>A0A835ETR4_9POAL</name>
<dbReference type="GO" id="GO:0003677">
    <property type="term" value="F:DNA binding"/>
    <property type="evidence" value="ECO:0007669"/>
    <property type="project" value="UniProtKB-KW"/>
</dbReference>
<evidence type="ECO:0000313" key="8">
    <source>
        <dbReference type="Proteomes" id="UP000636709"/>
    </source>
</evidence>
<dbReference type="Proteomes" id="UP000636709">
    <property type="component" value="Unassembled WGS sequence"/>
</dbReference>
<keyword evidence="8" id="KW-1185">Reference proteome</keyword>
<dbReference type="EMBL" id="JACEFO010001700">
    <property type="protein sequence ID" value="KAF8719895.1"/>
    <property type="molecule type" value="Genomic_DNA"/>
</dbReference>
<keyword evidence="2" id="KW-0805">Transcription regulation</keyword>
<dbReference type="AlphaFoldDB" id="A0A835ETR4"/>
<evidence type="ECO:0000256" key="3">
    <source>
        <dbReference type="ARBA" id="ARBA00023125"/>
    </source>
</evidence>
<dbReference type="Gene3D" id="2.40.330.10">
    <property type="entry name" value="DNA-binding pseudobarrel domain"/>
    <property type="match status" value="1"/>
</dbReference>
<protein>
    <submittedName>
        <fullName evidence="7">Uncharacterized protein</fullName>
    </submittedName>
</protein>
<evidence type="ECO:0000256" key="5">
    <source>
        <dbReference type="ARBA" id="ARBA00023242"/>
    </source>
</evidence>
<evidence type="ECO:0000256" key="2">
    <source>
        <dbReference type="ARBA" id="ARBA00023015"/>
    </source>
</evidence>
<feature type="compositionally biased region" description="Basic residues" evidence="6">
    <location>
        <begin position="186"/>
        <end position="198"/>
    </location>
</feature>
<keyword evidence="4" id="KW-0804">Transcription</keyword>
<evidence type="ECO:0000256" key="6">
    <source>
        <dbReference type="SAM" id="MobiDB-lite"/>
    </source>
</evidence>
<evidence type="ECO:0000313" key="7">
    <source>
        <dbReference type="EMBL" id="KAF8719895.1"/>
    </source>
</evidence>
<dbReference type="OrthoDB" id="681917at2759"/>
<reference evidence="7" key="1">
    <citation type="submission" date="2020-07" db="EMBL/GenBank/DDBJ databases">
        <title>Genome sequence and genetic diversity analysis of an under-domesticated orphan crop, white fonio (Digitaria exilis).</title>
        <authorList>
            <person name="Bennetzen J.L."/>
            <person name="Chen S."/>
            <person name="Ma X."/>
            <person name="Wang X."/>
            <person name="Yssel A.E.J."/>
            <person name="Chaluvadi S.R."/>
            <person name="Johnson M."/>
            <person name="Gangashetty P."/>
            <person name="Hamidou F."/>
            <person name="Sanogo M.D."/>
            <person name="Zwaenepoel A."/>
            <person name="Wallace J."/>
            <person name="Van De Peer Y."/>
            <person name="Van Deynze A."/>
        </authorList>
    </citation>
    <scope>NUCLEOTIDE SEQUENCE</scope>
    <source>
        <tissue evidence="7">Leaves</tissue>
    </source>
</reference>
<gene>
    <name evidence="7" type="ORF">HU200_024658</name>
</gene>
<dbReference type="InterPro" id="IPR015300">
    <property type="entry name" value="DNA-bd_pseudobarrel_sf"/>
</dbReference>
<evidence type="ECO:0000256" key="4">
    <source>
        <dbReference type="ARBA" id="ARBA00023163"/>
    </source>
</evidence>
<dbReference type="PANTHER" id="PTHR34397">
    <property type="entry name" value="OS05G0237600 PROTEIN"/>
    <property type="match status" value="1"/>
</dbReference>
<keyword evidence="5" id="KW-0539">Nucleus</keyword>
<accession>A0A835ETR4</accession>
<evidence type="ECO:0000256" key="1">
    <source>
        <dbReference type="ARBA" id="ARBA00004123"/>
    </source>
</evidence>
<organism evidence="7 8">
    <name type="scientific">Digitaria exilis</name>
    <dbReference type="NCBI Taxonomy" id="1010633"/>
    <lineage>
        <taxon>Eukaryota</taxon>
        <taxon>Viridiplantae</taxon>
        <taxon>Streptophyta</taxon>
        <taxon>Embryophyta</taxon>
        <taxon>Tracheophyta</taxon>
        <taxon>Spermatophyta</taxon>
        <taxon>Magnoliopsida</taxon>
        <taxon>Liliopsida</taxon>
        <taxon>Poales</taxon>
        <taxon>Poaceae</taxon>
        <taxon>PACMAD clade</taxon>
        <taxon>Panicoideae</taxon>
        <taxon>Panicodae</taxon>
        <taxon>Paniceae</taxon>
        <taxon>Anthephorinae</taxon>
        <taxon>Digitaria</taxon>
    </lineage>
</organism>
<feature type="region of interest" description="Disordered" evidence="6">
    <location>
        <begin position="164"/>
        <end position="198"/>
    </location>
</feature>
<feature type="compositionally biased region" description="Acidic residues" evidence="6">
    <location>
        <begin position="167"/>
        <end position="177"/>
    </location>
</feature>